<dbReference type="AlphaFoldDB" id="A0A430KS05"/>
<dbReference type="Proteomes" id="UP000283087">
    <property type="component" value="Unassembled WGS sequence"/>
</dbReference>
<dbReference type="PROSITE" id="PS50931">
    <property type="entry name" value="HTH_LYSR"/>
    <property type="match status" value="1"/>
</dbReference>
<evidence type="ECO:0000256" key="2">
    <source>
        <dbReference type="ARBA" id="ARBA00023015"/>
    </source>
</evidence>
<sequence length="299" mass="33648">MNIENLRAFLEVTITGSFQKASENLHITQSSVSARIKALESHLNRELFTRKRDGVALNNGGKVFYPYALSVIKTWQQAQQEVALPPNIDGIVSLGIPVHYWSKLYSDWLDWMNLNAAGVATRIQSDYSSFLLHELREGLLDLALVFEPQQIPNVHYETLFSEPLILVSSEPREVGTGQADGYIYVNWGHQFQEQHNREYPDVPHHRITLALESQALEQILQRGGSAYLAFSTVQPLLQQGRLYQVKGATEFSLTISLAVANNRQNEAIVRQAIEGLKATPFIQQYGADQQTNNRSKNGA</sequence>
<dbReference type="PRINTS" id="PR00039">
    <property type="entry name" value="HTHLYSR"/>
</dbReference>
<protein>
    <submittedName>
        <fullName evidence="6">LysR family transcriptional regulator</fullName>
    </submittedName>
</protein>
<keyword evidence="2" id="KW-0805">Transcription regulation</keyword>
<evidence type="ECO:0000256" key="3">
    <source>
        <dbReference type="ARBA" id="ARBA00023125"/>
    </source>
</evidence>
<reference evidence="6 7" key="1">
    <citation type="submission" date="2018-11" db="EMBL/GenBank/DDBJ databases">
        <title>The draft genome sequence of Amphritea opalescens ANRC-JH13T.</title>
        <authorList>
            <person name="Fang Z."/>
            <person name="Zhang Y."/>
            <person name="Han X."/>
        </authorList>
    </citation>
    <scope>NUCLEOTIDE SEQUENCE [LARGE SCALE GENOMIC DNA]</scope>
    <source>
        <strain evidence="6 7">ANRC-JH13</strain>
    </source>
</reference>
<gene>
    <name evidence="6" type="ORF">EH243_06685</name>
</gene>
<dbReference type="SUPFAM" id="SSF53850">
    <property type="entry name" value="Periplasmic binding protein-like II"/>
    <property type="match status" value="1"/>
</dbReference>
<name>A0A430KS05_9GAMM</name>
<dbReference type="OrthoDB" id="9786526at2"/>
<evidence type="ECO:0000256" key="1">
    <source>
        <dbReference type="ARBA" id="ARBA00009437"/>
    </source>
</evidence>
<evidence type="ECO:0000256" key="4">
    <source>
        <dbReference type="ARBA" id="ARBA00023163"/>
    </source>
</evidence>
<dbReference type="InterPro" id="IPR050176">
    <property type="entry name" value="LTTR"/>
</dbReference>
<dbReference type="Gene3D" id="1.10.10.10">
    <property type="entry name" value="Winged helix-like DNA-binding domain superfamily/Winged helix DNA-binding domain"/>
    <property type="match status" value="1"/>
</dbReference>
<dbReference type="InterPro" id="IPR036388">
    <property type="entry name" value="WH-like_DNA-bd_sf"/>
</dbReference>
<dbReference type="EMBL" id="RQXW01000005">
    <property type="protein sequence ID" value="RTE66277.1"/>
    <property type="molecule type" value="Genomic_DNA"/>
</dbReference>
<dbReference type="Pfam" id="PF00126">
    <property type="entry name" value="HTH_1"/>
    <property type="match status" value="1"/>
</dbReference>
<dbReference type="PANTHER" id="PTHR30579">
    <property type="entry name" value="TRANSCRIPTIONAL REGULATOR"/>
    <property type="match status" value="1"/>
</dbReference>
<dbReference type="FunFam" id="1.10.10.10:FF:000001">
    <property type="entry name" value="LysR family transcriptional regulator"/>
    <property type="match status" value="1"/>
</dbReference>
<dbReference type="GO" id="GO:0003700">
    <property type="term" value="F:DNA-binding transcription factor activity"/>
    <property type="evidence" value="ECO:0007669"/>
    <property type="project" value="InterPro"/>
</dbReference>
<evidence type="ECO:0000313" key="6">
    <source>
        <dbReference type="EMBL" id="RTE66277.1"/>
    </source>
</evidence>
<proteinExistence type="inferred from homology"/>
<comment type="caution">
    <text evidence="6">The sequence shown here is derived from an EMBL/GenBank/DDBJ whole genome shotgun (WGS) entry which is preliminary data.</text>
</comment>
<keyword evidence="4" id="KW-0804">Transcription</keyword>
<dbReference type="Gene3D" id="3.40.190.10">
    <property type="entry name" value="Periplasmic binding protein-like II"/>
    <property type="match status" value="2"/>
</dbReference>
<comment type="similarity">
    <text evidence="1">Belongs to the LysR transcriptional regulatory family.</text>
</comment>
<accession>A0A430KS05</accession>
<dbReference type="InterPro" id="IPR005119">
    <property type="entry name" value="LysR_subst-bd"/>
</dbReference>
<dbReference type="PANTHER" id="PTHR30579:SF8">
    <property type="entry name" value="HTH-TYPE TRANSCRIPTIONAL REGULATOR HDFR"/>
    <property type="match status" value="1"/>
</dbReference>
<organism evidence="6 7">
    <name type="scientific">Amphritea opalescens</name>
    <dbReference type="NCBI Taxonomy" id="2490544"/>
    <lineage>
        <taxon>Bacteria</taxon>
        <taxon>Pseudomonadati</taxon>
        <taxon>Pseudomonadota</taxon>
        <taxon>Gammaproteobacteria</taxon>
        <taxon>Oceanospirillales</taxon>
        <taxon>Oceanospirillaceae</taxon>
        <taxon>Amphritea</taxon>
    </lineage>
</organism>
<feature type="domain" description="HTH lysR-type" evidence="5">
    <location>
        <begin position="1"/>
        <end position="58"/>
    </location>
</feature>
<keyword evidence="7" id="KW-1185">Reference proteome</keyword>
<evidence type="ECO:0000259" key="5">
    <source>
        <dbReference type="PROSITE" id="PS50931"/>
    </source>
</evidence>
<dbReference type="GO" id="GO:0003677">
    <property type="term" value="F:DNA binding"/>
    <property type="evidence" value="ECO:0007669"/>
    <property type="project" value="UniProtKB-KW"/>
</dbReference>
<dbReference type="Pfam" id="PF03466">
    <property type="entry name" value="LysR_substrate"/>
    <property type="match status" value="1"/>
</dbReference>
<dbReference type="InterPro" id="IPR036390">
    <property type="entry name" value="WH_DNA-bd_sf"/>
</dbReference>
<keyword evidence="3" id="KW-0238">DNA-binding</keyword>
<dbReference type="InterPro" id="IPR000847">
    <property type="entry name" value="LysR_HTH_N"/>
</dbReference>
<dbReference type="SUPFAM" id="SSF46785">
    <property type="entry name" value="Winged helix' DNA-binding domain"/>
    <property type="match status" value="1"/>
</dbReference>
<dbReference type="RefSeq" id="WP_126157875.1">
    <property type="nucleotide sequence ID" value="NZ_RQXW01000005.1"/>
</dbReference>
<evidence type="ECO:0000313" key="7">
    <source>
        <dbReference type="Proteomes" id="UP000283087"/>
    </source>
</evidence>